<accession>A0A2V3UVX2</accession>
<dbReference type="AlphaFoldDB" id="A0A2V3UVX2"/>
<evidence type="ECO:0000313" key="1">
    <source>
        <dbReference type="EMBL" id="PXW64868.1"/>
    </source>
</evidence>
<sequence length="29" mass="3047">MAKSDGEGALNGLLARFRIKLRASSDGVL</sequence>
<proteinExistence type="predicted"/>
<evidence type="ECO:0000313" key="2">
    <source>
        <dbReference type="Proteomes" id="UP000248021"/>
    </source>
</evidence>
<comment type="caution">
    <text evidence="1">The sequence shown here is derived from an EMBL/GenBank/DDBJ whole genome shotgun (WGS) entry which is preliminary data.</text>
</comment>
<dbReference type="EMBL" id="QJJK01000001">
    <property type="protein sequence ID" value="PXW64868.1"/>
    <property type="molecule type" value="Genomic_DNA"/>
</dbReference>
<organism evidence="1 2">
    <name type="scientific">Chelatococcus asaccharovorans</name>
    <dbReference type="NCBI Taxonomy" id="28210"/>
    <lineage>
        <taxon>Bacteria</taxon>
        <taxon>Pseudomonadati</taxon>
        <taxon>Pseudomonadota</taxon>
        <taxon>Alphaproteobacteria</taxon>
        <taxon>Hyphomicrobiales</taxon>
        <taxon>Chelatococcaceae</taxon>
        <taxon>Chelatococcus</taxon>
    </lineage>
</organism>
<keyword evidence="2" id="KW-1185">Reference proteome</keyword>
<name>A0A2V3UVX2_9HYPH</name>
<dbReference type="Proteomes" id="UP000248021">
    <property type="component" value="Unassembled WGS sequence"/>
</dbReference>
<reference evidence="1 2" key="1">
    <citation type="submission" date="2018-05" db="EMBL/GenBank/DDBJ databases">
        <title>Genomic Encyclopedia of Type Strains, Phase IV (KMG-IV): sequencing the most valuable type-strain genomes for metagenomic binning, comparative biology and taxonomic classification.</title>
        <authorList>
            <person name="Goeker M."/>
        </authorList>
    </citation>
    <scope>NUCLEOTIDE SEQUENCE [LARGE SCALE GENOMIC DNA]</scope>
    <source>
        <strain evidence="1 2">DSM 6462</strain>
    </source>
</reference>
<gene>
    <name evidence="1" type="ORF">C7450_101627</name>
</gene>
<protein>
    <submittedName>
        <fullName evidence="1">Uncharacterized protein</fullName>
    </submittedName>
</protein>